<protein>
    <submittedName>
        <fullName evidence="1">DUF2867 domain-containing protein</fullName>
    </submittedName>
</protein>
<reference evidence="1" key="2">
    <citation type="journal article" date="2022" name="Syst. Appl. Microbiol.">
        <title>Physiological and genomic characterisation of Luteimonas fraxinea sp. nov., a bacterial species associated with trees tolerant to ash dieback.</title>
        <authorList>
            <person name="Ulrich K."/>
            <person name="Becker R."/>
            <person name="Behrendt U."/>
            <person name="Kube M."/>
            <person name="Schneck V."/>
            <person name="Ulrich A."/>
        </authorList>
    </citation>
    <scope>NUCLEOTIDE SEQUENCE</scope>
    <source>
        <strain evidence="1">A1P009</strain>
    </source>
</reference>
<dbReference type="Proteomes" id="UP001430360">
    <property type="component" value="Unassembled WGS sequence"/>
</dbReference>
<reference evidence="1" key="1">
    <citation type="submission" date="2021-12" db="EMBL/GenBank/DDBJ databases">
        <authorList>
            <person name="Ulrich A."/>
        </authorList>
    </citation>
    <scope>NUCLEOTIDE SEQUENCE</scope>
    <source>
        <strain evidence="1">A1P009</strain>
    </source>
</reference>
<dbReference type="RefSeq" id="WP_232134922.1">
    <property type="nucleotide sequence ID" value="NZ_CP089507.1"/>
</dbReference>
<dbReference type="Pfam" id="PF11066">
    <property type="entry name" value="DUF2867"/>
    <property type="match status" value="1"/>
</dbReference>
<keyword evidence="2" id="KW-1185">Reference proteome</keyword>
<accession>A0ABS8UCA6</accession>
<evidence type="ECO:0000313" key="1">
    <source>
        <dbReference type="EMBL" id="MCD9096356.1"/>
    </source>
</evidence>
<dbReference type="InterPro" id="IPR021295">
    <property type="entry name" value="DUF2867"/>
</dbReference>
<organism evidence="1 2">
    <name type="scientific">Luteimonas fraxinea</name>
    <dbReference type="NCBI Taxonomy" id="2901869"/>
    <lineage>
        <taxon>Bacteria</taxon>
        <taxon>Pseudomonadati</taxon>
        <taxon>Pseudomonadota</taxon>
        <taxon>Gammaproteobacteria</taxon>
        <taxon>Lysobacterales</taxon>
        <taxon>Lysobacteraceae</taxon>
        <taxon>Luteimonas</taxon>
    </lineage>
</organism>
<sequence length="488" mass="51272">MSGDALRAESTARAGFTAIRASSTFPSVRLPSHCGGLPVEVTLIAQFAPGQGDVAIGDALRRQRAHPAFVDALDEPSTRLGAMDLARGDPSSLYTFGVGANGHPFHRHAGNRMFTAVSGSAGAHLRFSTASQAQIDADPRAFLDALHVVEVPPDCLFSVRFGGGTWHQFIAARPGGPHPTLFALSCHPDETAGGLDAATQARVLGNRADIPALTEVLTPGVQVLLDAAWRNPASIATTALSLHAPPASIAARFCAGVRGAMGRLRAGIAQRRAAAGFRADNGGGRDVVASGVDADSLLQSQLPGRIAHEDQVALRLDAAQIHNATPARVMDHLLAGFVENPPDGVSRLMALRNVLVRPAGLRTSPLGCPASSLLSPDAPLKFAGRHPVVSERRSDDGRRVEVILGADDRHLMFRTCVGVRIEADGAVVCTMATRVRTRNTFGRFYMAAISGVHRSYIAPAMLRHAADHAVRSLRGVDAVGTALLTRNG</sequence>
<proteinExistence type="predicted"/>
<gene>
    <name evidence="1" type="ORF">LTT95_05315</name>
</gene>
<dbReference type="EMBL" id="JAJQKU010000002">
    <property type="protein sequence ID" value="MCD9096356.1"/>
    <property type="molecule type" value="Genomic_DNA"/>
</dbReference>
<comment type="caution">
    <text evidence="1">The sequence shown here is derived from an EMBL/GenBank/DDBJ whole genome shotgun (WGS) entry which is preliminary data.</text>
</comment>
<evidence type="ECO:0000313" key="2">
    <source>
        <dbReference type="Proteomes" id="UP001430360"/>
    </source>
</evidence>
<name>A0ABS8UCA6_9GAMM</name>